<feature type="coiled-coil region" evidence="1">
    <location>
        <begin position="162"/>
        <end position="189"/>
    </location>
</feature>
<evidence type="ECO:0000256" key="3">
    <source>
        <dbReference type="SAM" id="Phobius"/>
    </source>
</evidence>
<evidence type="ECO:0000256" key="1">
    <source>
        <dbReference type="SAM" id="Coils"/>
    </source>
</evidence>
<feature type="transmembrane region" description="Helical" evidence="3">
    <location>
        <begin position="300"/>
        <end position="325"/>
    </location>
</feature>
<reference evidence="4 5" key="1">
    <citation type="submission" date="2015-03" db="EMBL/GenBank/DDBJ databases">
        <title>Genome sequencing of Methylobacterium variabile DSM 16961.</title>
        <authorList>
            <person name="Chaudhry V."/>
            <person name="Patil P.B."/>
        </authorList>
    </citation>
    <scope>NUCLEOTIDE SEQUENCE [LARGE SCALE GENOMIC DNA]</scope>
    <source>
        <strain evidence="4 5">DSM 16961</strain>
    </source>
</reference>
<protein>
    <submittedName>
        <fullName evidence="4">ATPase</fullName>
    </submittedName>
</protein>
<proteinExistence type="predicted"/>
<gene>
    <name evidence="4" type="ORF">VQ02_10310</name>
</gene>
<feature type="compositionally biased region" description="Basic and acidic residues" evidence="2">
    <location>
        <begin position="399"/>
        <end position="410"/>
    </location>
</feature>
<feature type="transmembrane region" description="Helical" evidence="3">
    <location>
        <begin position="75"/>
        <end position="93"/>
    </location>
</feature>
<feature type="region of interest" description="Disordered" evidence="2">
    <location>
        <begin position="375"/>
        <end position="410"/>
    </location>
</feature>
<dbReference type="PATRIC" id="fig|298794.3.peg.6664"/>
<keyword evidence="3" id="KW-0472">Membrane</keyword>
<keyword evidence="3" id="KW-0812">Transmembrane</keyword>
<evidence type="ECO:0000313" key="5">
    <source>
        <dbReference type="Proteomes" id="UP000035955"/>
    </source>
</evidence>
<keyword evidence="3" id="KW-1133">Transmembrane helix</keyword>
<dbReference type="Proteomes" id="UP000035955">
    <property type="component" value="Unassembled WGS sequence"/>
</dbReference>
<organism evidence="4 5">
    <name type="scientific">Methylobacterium variabile</name>
    <dbReference type="NCBI Taxonomy" id="298794"/>
    <lineage>
        <taxon>Bacteria</taxon>
        <taxon>Pseudomonadati</taxon>
        <taxon>Pseudomonadota</taxon>
        <taxon>Alphaproteobacteria</taxon>
        <taxon>Hyphomicrobiales</taxon>
        <taxon>Methylobacteriaceae</taxon>
        <taxon>Methylobacterium</taxon>
    </lineage>
</organism>
<name>A0A0J6VJE4_9HYPH</name>
<evidence type="ECO:0000313" key="4">
    <source>
        <dbReference type="EMBL" id="KMO39246.1"/>
    </source>
</evidence>
<feature type="transmembrane region" description="Helical" evidence="3">
    <location>
        <begin position="105"/>
        <end position="123"/>
    </location>
</feature>
<sequence>MMGRQPPDRVVVREQRAWTDETDAWKQDRAIRKGYRIRWGYVAIAYLVEALVICTSLAGAWFFAETYADRHDQSFWFMLLAPVVYAAIELCRVPLGILIRVQRDWLIKSLAVIGIVMAAGVTTKSVSQLGEMMFHPRLAEASKARTTLREAEADRGTIDNRIAQADARVAQYAAEAAALEKRTNEASSQLAGLPGQRCERLSGTNSRGKRYSYMRCVTDPRTATIAGSLKSAGDERAVVAKNLAEARAARAQLDRAAADRRVTEAEGAYRDAVRRSQLHSFTAMVYGADPVDVTDQQVHAFLRIFVFAPALCAAFASTLLALCAVQVRKTYRDEDDLDAVMHAEGVPLLLNQMAESATQIQDAQRAMREAAVASGAAIPLDQRRSPTVPQAGTPPAPPARDDDRIERPRP</sequence>
<keyword evidence="5" id="KW-1185">Reference proteome</keyword>
<dbReference type="OrthoDB" id="7974613at2"/>
<evidence type="ECO:0000256" key="2">
    <source>
        <dbReference type="SAM" id="MobiDB-lite"/>
    </source>
</evidence>
<accession>A0A0J6VJE4</accession>
<keyword evidence="1" id="KW-0175">Coiled coil</keyword>
<dbReference type="AlphaFoldDB" id="A0A0J6VJE4"/>
<dbReference type="EMBL" id="LABY01000061">
    <property type="protein sequence ID" value="KMO39246.1"/>
    <property type="molecule type" value="Genomic_DNA"/>
</dbReference>
<feature type="transmembrane region" description="Helical" evidence="3">
    <location>
        <begin position="39"/>
        <end position="63"/>
    </location>
</feature>
<comment type="caution">
    <text evidence="4">The sequence shown here is derived from an EMBL/GenBank/DDBJ whole genome shotgun (WGS) entry which is preliminary data.</text>
</comment>